<evidence type="ECO:0000256" key="4">
    <source>
        <dbReference type="PROSITE-ProRule" id="PRU00175"/>
    </source>
</evidence>
<dbReference type="Proteomes" id="UP000076552">
    <property type="component" value="Unassembled WGS sequence"/>
</dbReference>
<comment type="caution">
    <text evidence="7">The sequence shown here is derived from an EMBL/GenBank/DDBJ whole genome shotgun (WGS) entry which is preliminary data.</text>
</comment>
<keyword evidence="8" id="KW-1185">Reference proteome</keyword>
<name>A0A166NQH0_9PEZI</name>
<accession>A0A166NQH0</accession>
<dbReference type="PROSITE" id="PS00518">
    <property type="entry name" value="ZF_RING_1"/>
    <property type="match status" value="1"/>
</dbReference>
<proteinExistence type="predicted"/>
<feature type="domain" description="RING-type" evidence="6">
    <location>
        <begin position="890"/>
        <end position="923"/>
    </location>
</feature>
<keyword evidence="5" id="KW-0732">Signal</keyword>
<dbReference type="InterPro" id="IPR036770">
    <property type="entry name" value="Ankyrin_rpt-contain_sf"/>
</dbReference>
<dbReference type="GO" id="GO:0008270">
    <property type="term" value="F:zinc ion binding"/>
    <property type="evidence" value="ECO:0007669"/>
    <property type="project" value="UniProtKB-KW"/>
</dbReference>
<evidence type="ECO:0000259" key="6">
    <source>
        <dbReference type="PROSITE" id="PS50089"/>
    </source>
</evidence>
<feature type="signal peptide" evidence="5">
    <location>
        <begin position="1"/>
        <end position="22"/>
    </location>
</feature>
<dbReference type="SUPFAM" id="SSF57850">
    <property type="entry name" value="RING/U-box"/>
    <property type="match status" value="1"/>
</dbReference>
<gene>
    <name evidence="7" type="ORF">CT0861_10284</name>
</gene>
<dbReference type="STRING" id="708197.A0A166NQH0"/>
<dbReference type="SUPFAM" id="SSF48403">
    <property type="entry name" value="Ankyrin repeat"/>
    <property type="match status" value="1"/>
</dbReference>
<evidence type="ECO:0000313" key="7">
    <source>
        <dbReference type="EMBL" id="KZL65947.1"/>
    </source>
</evidence>
<evidence type="ECO:0000256" key="5">
    <source>
        <dbReference type="SAM" id="SignalP"/>
    </source>
</evidence>
<keyword evidence="3" id="KW-0862">Zinc</keyword>
<dbReference type="Gene3D" id="3.30.40.10">
    <property type="entry name" value="Zinc/RING finger domain, C3HC4 (zinc finger)"/>
    <property type="match status" value="1"/>
</dbReference>
<dbReference type="InterPro" id="IPR013083">
    <property type="entry name" value="Znf_RING/FYVE/PHD"/>
</dbReference>
<organism evidence="7 8">
    <name type="scientific">Colletotrichum tofieldiae</name>
    <dbReference type="NCBI Taxonomy" id="708197"/>
    <lineage>
        <taxon>Eukaryota</taxon>
        <taxon>Fungi</taxon>
        <taxon>Dikarya</taxon>
        <taxon>Ascomycota</taxon>
        <taxon>Pezizomycotina</taxon>
        <taxon>Sordariomycetes</taxon>
        <taxon>Hypocreomycetidae</taxon>
        <taxon>Glomerellales</taxon>
        <taxon>Glomerellaceae</taxon>
        <taxon>Colletotrichum</taxon>
        <taxon>Colletotrichum spaethianum species complex</taxon>
    </lineage>
</organism>
<dbReference type="EMBL" id="LFIV01000194">
    <property type="protein sequence ID" value="KZL65947.1"/>
    <property type="molecule type" value="Genomic_DNA"/>
</dbReference>
<reference evidence="7 8" key="1">
    <citation type="submission" date="2015-06" db="EMBL/GenBank/DDBJ databases">
        <title>Survival trade-offs in plant roots during colonization by closely related pathogenic and mutualistic fungi.</title>
        <authorList>
            <person name="Hacquard S."/>
            <person name="Kracher B."/>
            <person name="Hiruma K."/>
            <person name="Weinman A."/>
            <person name="Muench P."/>
            <person name="Garrido Oter R."/>
            <person name="Ver Loren van Themaat E."/>
            <person name="Dallerey J.-F."/>
            <person name="Damm U."/>
            <person name="Henrissat B."/>
            <person name="Lespinet O."/>
            <person name="Thon M."/>
            <person name="Kemen E."/>
            <person name="McHardy A.C."/>
            <person name="Schulze-Lefert P."/>
            <person name="O'Connell R.J."/>
        </authorList>
    </citation>
    <scope>NUCLEOTIDE SEQUENCE [LARGE SCALE GENOMIC DNA]</scope>
    <source>
        <strain evidence="7 8">0861</strain>
    </source>
</reference>
<keyword evidence="1" id="KW-0479">Metal-binding</keyword>
<dbReference type="InterPro" id="IPR001841">
    <property type="entry name" value="Znf_RING"/>
</dbReference>
<evidence type="ECO:0000256" key="3">
    <source>
        <dbReference type="ARBA" id="ARBA00022833"/>
    </source>
</evidence>
<dbReference type="Gene3D" id="1.25.40.20">
    <property type="entry name" value="Ankyrin repeat-containing domain"/>
    <property type="match status" value="1"/>
</dbReference>
<sequence>MADPLSIAASVAGLITLAASTAKLVKTVGDRYTNQVSMSVKNNVQTLEATLRNITEGMWVYDFTRPGEENLRQPINACAQTLRELGRNFRKLHPEESSGPHIESSWGSGFSLKRFQQKLTRPETLKEIERLQAVLESQKMNLLIAMQTFSGASQFEMLVMIFNIVQELTNSKEPTQSAYTPADYDYDGNVYNMLDTNDDHLQPLSLAQAFPSFEDWLSTWTASGEDQDDFTISTNGEPLNGLLSAESTAKPEDATAKLIIEGLKRRGSSEWTTKEIIAPRHTQLYDITSLLNSQGYEYICGFTNAVDGTEFAPFLPWNTSLVVITDGSSSYNVETGLRINQNESLVEFYNGCLRKVINPSSSASPSIEKRGSAITVQDTLDPRIDTSITFQRTLRLPEDGKSHGTSAFLGSFPLFAAEEHASKLPPAMKSKGGIFFPMFQRESLAIAFSPRNEHVRAGYLEHDKDRFAIKVYAGSINCLSGRTASETDDDIRTDYIVSPGQARLDGYRSADGSIRQFVAMPLGWNYSAEHQITGHEFIGGIQLKIACRLRDHVEFRSLNNLWHFGKALRLKSTAEDLGFKVGDVLAMTDFDPEIKILDDSELTLTDSTRWSNQPLLSPMESIHHRISTVQDILQKANRRVGESNDGIRLRAVPPILVHFKIIVGERTPVEESLRCSPYLDLGSLATQRLHHHHLDCGHCNKCTKSGKYNVNPEWKFDTESPVSTSGISWPAQHRPLESLPAPYSLVDGQLRIVCTQISPGYIYSDRYDRQAFDHAPLPDWQMALGAGATLLQRIYKNSSHQCWDWRNSRLINFQILNTVAFQSVTGIPAWTPVSLKDYQEKQLTLRVPLSLQQDLPETVPESAMPELHGIGSLDRETSVQVRGKRLMVLCPQCEINMCNLALLPCKHLFCSDCLSNSTACFQCAKGWTEKITLSGVMEHPPKGQGAGDKSPQLLTVEQVFEKLETIPHYPTSLARSQSAENVAKGIASMQLGEQGVFWYSFIVSILKQAESQIRRRMAKALILSNAEAGYVHRVELLLSVVCLMDYTAQETVAETGLKELLRTSVDSVRLPDSDGHLGARKAATCLEAVVDWMAKEGLEPQHLTDWGYDAKDLLCPQAEQSLKRAVDFLVSGGRSLSEDYGVTIFLTNKFHNSSLHSNDRELQRTLLQVLVANGVDINARDHLGRTMLWQDTVPRHSFLDCGARVDVLDNNGDTVLHHLVSQARYPGPHNLVKARITELFQHREGRAAVDALNSGGFTALHLAMGLDPLWDWMGFTGLLIGGGADVNLPIPQGVYRDEVGRLCAKWETEVGRFDILMRKLAEKRIETMRRVLEISPTVE</sequence>
<evidence type="ECO:0000256" key="2">
    <source>
        <dbReference type="ARBA" id="ARBA00022771"/>
    </source>
</evidence>
<evidence type="ECO:0000313" key="8">
    <source>
        <dbReference type="Proteomes" id="UP000076552"/>
    </source>
</evidence>
<feature type="chain" id="PRO_5007877901" evidence="5">
    <location>
        <begin position="23"/>
        <end position="1339"/>
    </location>
</feature>
<keyword evidence="2 4" id="KW-0863">Zinc-finger</keyword>
<protein>
    <submittedName>
        <fullName evidence="7">Integral membrane protein</fullName>
    </submittedName>
</protein>
<evidence type="ECO:0000256" key="1">
    <source>
        <dbReference type="ARBA" id="ARBA00022723"/>
    </source>
</evidence>
<dbReference type="PROSITE" id="PS50089">
    <property type="entry name" value="ZF_RING_2"/>
    <property type="match status" value="1"/>
</dbReference>
<dbReference type="InterPro" id="IPR017907">
    <property type="entry name" value="Znf_RING_CS"/>
</dbReference>